<keyword evidence="2" id="KW-0812">Transmembrane</keyword>
<dbReference type="AlphaFoldDB" id="A0A1F6GQ02"/>
<feature type="transmembrane region" description="Helical" evidence="2">
    <location>
        <begin position="21"/>
        <end position="37"/>
    </location>
</feature>
<feature type="transmembrane region" description="Helical" evidence="2">
    <location>
        <begin position="49"/>
        <end position="67"/>
    </location>
</feature>
<evidence type="ECO:0000256" key="2">
    <source>
        <dbReference type="SAM" id="Phobius"/>
    </source>
</evidence>
<dbReference type="Pfam" id="PF09527">
    <property type="entry name" value="ATPase_gene1"/>
    <property type="match status" value="1"/>
</dbReference>
<organism evidence="3 4">
    <name type="scientific">Candidatus Lambdaproteobacteria bacterium RIFOXYD2_FULL_56_26</name>
    <dbReference type="NCBI Taxonomy" id="1817773"/>
    <lineage>
        <taxon>Bacteria</taxon>
        <taxon>Pseudomonadati</taxon>
        <taxon>Pseudomonadota</taxon>
        <taxon>Candidatus Lambdaproteobacteria</taxon>
    </lineage>
</organism>
<evidence type="ECO:0008006" key="5">
    <source>
        <dbReference type="Google" id="ProtNLM"/>
    </source>
</evidence>
<dbReference type="Proteomes" id="UP000177583">
    <property type="component" value="Unassembled WGS sequence"/>
</dbReference>
<keyword evidence="2" id="KW-0472">Membrane</keyword>
<accession>A0A1F6GQ02</accession>
<evidence type="ECO:0000256" key="1">
    <source>
        <dbReference type="SAM" id="MobiDB-lite"/>
    </source>
</evidence>
<dbReference type="InterPro" id="IPR032820">
    <property type="entry name" value="ATPase_put"/>
</dbReference>
<evidence type="ECO:0000313" key="4">
    <source>
        <dbReference type="Proteomes" id="UP000177583"/>
    </source>
</evidence>
<feature type="region of interest" description="Disordered" evidence="1">
    <location>
        <begin position="74"/>
        <end position="98"/>
    </location>
</feature>
<comment type="caution">
    <text evidence="3">The sequence shown here is derived from an EMBL/GenBank/DDBJ whole genome shotgun (WGS) entry which is preliminary data.</text>
</comment>
<gene>
    <name evidence="3" type="ORF">A2557_04375</name>
</gene>
<evidence type="ECO:0000313" key="3">
    <source>
        <dbReference type="EMBL" id="OGH00088.1"/>
    </source>
</evidence>
<reference evidence="3 4" key="1">
    <citation type="journal article" date="2016" name="Nat. Commun.">
        <title>Thousands of microbial genomes shed light on interconnected biogeochemical processes in an aquifer system.</title>
        <authorList>
            <person name="Anantharaman K."/>
            <person name="Brown C.T."/>
            <person name="Hug L.A."/>
            <person name="Sharon I."/>
            <person name="Castelle C.J."/>
            <person name="Probst A.J."/>
            <person name="Thomas B.C."/>
            <person name="Singh A."/>
            <person name="Wilkins M.J."/>
            <person name="Karaoz U."/>
            <person name="Brodie E.L."/>
            <person name="Williams K.H."/>
            <person name="Hubbard S.S."/>
            <person name="Banfield J.F."/>
        </authorList>
    </citation>
    <scope>NUCLEOTIDE SEQUENCE [LARGE SCALE GENOMIC DNA]</scope>
</reference>
<sequence length="98" mass="10929">MGMSPKSPQKAEWFKHLEYSAVGIEMGLSVAAGALIGHGLDQYLGTKPWMLFLWFFAGVLAGFRALWRTLQKLKESTREDQPPSNPNLSEHGPDPKDD</sequence>
<dbReference type="EMBL" id="MFNF01000050">
    <property type="protein sequence ID" value="OGH00088.1"/>
    <property type="molecule type" value="Genomic_DNA"/>
</dbReference>
<name>A0A1F6GQ02_9PROT</name>
<protein>
    <recommendedName>
        <fullName evidence="5">ATP synthase protein I</fullName>
    </recommendedName>
</protein>
<proteinExistence type="predicted"/>
<keyword evidence="2" id="KW-1133">Transmembrane helix</keyword>